<comment type="caution">
    <text evidence="1">The sequence shown here is derived from an EMBL/GenBank/DDBJ whole genome shotgun (WGS) entry which is preliminary data.</text>
</comment>
<keyword evidence="2" id="KW-1185">Reference proteome</keyword>
<dbReference type="Proteomes" id="UP000541421">
    <property type="component" value="Unassembled WGS sequence"/>
</dbReference>
<keyword evidence="1" id="KW-0067">ATP-binding</keyword>
<evidence type="ECO:0000313" key="1">
    <source>
        <dbReference type="EMBL" id="NOL48678.1"/>
    </source>
</evidence>
<dbReference type="AlphaFoldDB" id="A0A7Y4L836"/>
<protein>
    <submittedName>
        <fullName evidence="1">ATP-binding protein</fullName>
    </submittedName>
</protein>
<gene>
    <name evidence="1" type="ORF">HKX40_00795</name>
</gene>
<sequence length="394" mass="44920">MIFTRLIIDNYYCFDNTELDLTIKREVKYSTIEHEFLDQCPSFRYKRVCILSGANASGKTSLGNIMNNLQHALCAGHFSALSDHISDKSKVASLSIEFVTTSQKAPRIHLLKLIKEPKHTIPAFEYASVPIGKRDSSAKARQKVESIFNNPPTTSTLTDKCSYLSSQHTSSVTLMEDFFQSLRDDLNWGYLLSDTDSTSLSLIDDYAFLNKNILKAVLQTFDSSITEVTESRDDTGVNGYSIKFMNKDSVLIDREGKAINMNRLSKGTYDAIQVAGFVSWVIEQQHSKDSFSFFMDEKMAYSHSEIEQAIVNLIIQKLGRNSQFFYTTHNYDVLDMNLPIHSFVFLAKQQDKAIFVHPEQQFKKNDRSLLNYIKNNVFNTIPNTGLIDELIDYE</sequence>
<organism evidence="1 2">
    <name type="scientific">Pelistega europaea</name>
    <dbReference type="NCBI Taxonomy" id="106147"/>
    <lineage>
        <taxon>Bacteria</taxon>
        <taxon>Pseudomonadati</taxon>
        <taxon>Pseudomonadota</taxon>
        <taxon>Betaproteobacteria</taxon>
        <taxon>Burkholderiales</taxon>
        <taxon>Alcaligenaceae</taxon>
        <taxon>Pelistega</taxon>
    </lineage>
</organism>
<keyword evidence="1" id="KW-0547">Nucleotide-binding</keyword>
<reference evidence="1 2" key="1">
    <citation type="submission" date="2020-05" db="EMBL/GenBank/DDBJ databases">
        <authorList>
            <person name="Niu N."/>
        </authorList>
    </citation>
    <scope>NUCLEOTIDE SEQUENCE [LARGE SCALE GENOMIC DNA]</scope>
    <source>
        <strain evidence="1 2">LMG10982</strain>
    </source>
</reference>
<name>A0A7Y4L836_9BURK</name>
<dbReference type="EMBL" id="JABGBO010000001">
    <property type="protein sequence ID" value="NOL48678.1"/>
    <property type="molecule type" value="Genomic_DNA"/>
</dbReference>
<dbReference type="Gene3D" id="3.40.50.300">
    <property type="entry name" value="P-loop containing nucleotide triphosphate hydrolases"/>
    <property type="match status" value="1"/>
</dbReference>
<dbReference type="RefSeq" id="WP_171587663.1">
    <property type="nucleotide sequence ID" value="NZ_JABGBO010000001.1"/>
</dbReference>
<evidence type="ECO:0000313" key="2">
    <source>
        <dbReference type="Proteomes" id="UP000541421"/>
    </source>
</evidence>
<dbReference type="InterPro" id="IPR027417">
    <property type="entry name" value="P-loop_NTPase"/>
</dbReference>
<dbReference type="SUPFAM" id="SSF52540">
    <property type="entry name" value="P-loop containing nucleoside triphosphate hydrolases"/>
    <property type="match status" value="1"/>
</dbReference>
<accession>A0A7Y4L836</accession>
<dbReference type="GO" id="GO:0005524">
    <property type="term" value="F:ATP binding"/>
    <property type="evidence" value="ECO:0007669"/>
    <property type="project" value="UniProtKB-KW"/>
</dbReference>
<proteinExistence type="predicted"/>